<dbReference type="Ensembl" id="ENSCCET00000001771.1">
    <property type="protein sequence ID" value="ENSCCEP00000000967.1"/>
    <property type="gene ID" value="ENSCCEG00000001219.1"/>
</dbReference>
<name>A0A8C0TYJ7_CYACU</name>
<proteinExistence type="predicted"/>
<evidence type="ECO:0000313" key="1">
    <source>
        <dbReference type="Ensembl" id="ENSCCEP00000000967.1"/>
    </source>
</evidence>
<reference evidence="1" key="1">
    <citation type="submission" date="2025-08" db="UniProtKB">
        <authorList>
            <consortium name="Ensembl"/>
        </authorList>
    </citation>
    <scope>IDENTIFICATION</scope>
</reference>
<sequence>NWLYLKVNYPDICTLRENSASLINFFQWNYASSSDINSCFVGKYRFGGLPCTERSGTSLTTFWIFPLPRLRNK</sequence>
<keyword evidence="2" id="KW-1185">Reference proteome</keyword>
<dbReference type="AlphaFoldDB" id="A0A8C0TYJ7"/>
<dbReference type="Proteomes" id="UP000694410">
    <property type="component" value="Unplaced"/>
</dbReference>
<reference evidence="1" key="2">
    <citation type="submission" date="2025-09" db="UniProtKB">
        <authorList>
            <consortium name="Ensembl"/>
        </authorList>
    </citation>
    <scope>IDENTIFICATION</scope>
</reference>
<accession>A0A8C0TYJ7</accession>
<organism evidence="1 2">
    <name type="scientific">Cyanistes caeruleus</name>
    <name type="common">Eurasian blue tit</name>
    <name type="synonym">Parus caeruleus</name>
    <dbReference type="NCBI Taxonomy" id="156563"/>
    <lineage>
        <taxon>Eukaryota</taxon>
        <taxon>Metazoa</taxon>
        <taxon>Chordata</taxon>
        <taxon>Craniata</taxon>
        <taxon>Vertebrata</taxon>
        <taxon>Euteleostomi</taxon>
        <taxon>Archelosauria</taxon>
        <taxon>Archosauria</taxon>
        <taxon>Dinosauria</taxon>
        <taxon>Saurischia</taxon>
        <taxon>Theropoda</taxon>
        <taxon>Coelurosauria</taxon>
        <taxon>Aves</taxon>
        <taxon>Neognathae</taxon>
        <taxon>Neoaves</taxon>
        <taxon>Telluraves</taxon>
        <taxon>Australaves</taxon>
        <taxon>Passeriformes</taxon>
        <taxon>Paridae</taxon>
        <taxon>Cyanistes</taxon>
    </lineage>
</organism>
<protein>
    <submittedName>
        <fullName evidence="1">Uncharacterized protein</fullName>
    </submittedName>
</protein>
<evidence type="ECO:0000313" key="2">
    <source>
        <dbReference type="Proteomes" id="UP000694410"/>
    </source>
</evidence>